<dbReference type="SUPFAM" id="SSF55257">
    <property type="entry name" value="RBP11-like subunits of RNA polymerase"/>
    <property type="match status" value="1"/>
</dbReference>
<dbReference type="OrthoDB" id="10248581at2759"/>
<dbReference type="InterPro" id="IPR037685">
    <property type="entry name" value="RBP11"/>
</dbReference>
<dbReference type="Gene3D" id="3.30.1360.10">
    <property type="entry name" value="RNA polymerase, RBP11-like subunit"/>
    <property type="match status" value="1"/>
</dbReference>
<evidence type="ECO:0000256" key="4">
    <source>
        <dbReference type="ARBA" id="ARBA00023242"/>
    </source>
</evidence>
<dbReference type="PANTHER" id="PTHR13946">
    <property type="entry name" value="DNA-DIRECTED RNA POLYMERASE I,II,III"/>
    <property type="match status" value="1"/>
</dbReference>
<dbReference type="CDD" id="cd06926">
    <property type="entry name" value="RNAP_II_RPB11"/>
    <property type="match status" value="1"/>
</dbReference>
<dbReference type="InterPro" id="IPR022905">
    <property type="entry name" value="Rpo11-like"/>
</dbReference>
<dbReference type="PANTHER" id="PTHR13946:SF16">
    <property type="entry name" value="DNA-DIRECTED RNA POLYMERASE II SUBUNIT RPB11"/>
    <property type="match status" value="1"/>
</dbReference>
<organism evidence="7 8">
    <name type="scientific">Gracilariopsis chorda</name>
    <dbReference type="NCBI Taxonomy" id="448386"/>
    <lineage>
        <taxon>Eukaryota</taxon>
        <taxon>Rhodophyta</taxon>
        <taxon>Florideophyceae</taxon>
        <taxon>Rhodymeniophycidae</taxon>
        <taxon>Gracilariales</taxon>
        <taxon>Gracilariaceae</taxon>
        <taxon>Gracilariopsis</taxon>
    </lineage>
</organism>
<dbReference type="EMBL" id="NBIV01000149">
    <property type="protein sequence ID" value="PXF42813.1"/>
    <property type="molecule type" value="Genomic_DNA"/>
</dbReference>
<evidence type="ECO:0000256" key="1">
    <source>
        <dbReference type="ARBA" id="ARBA00004123"/>
    </source>
</evidence>
<evidence type="ECO:0000256" key="2">
    <source>
        <dbReference type="ARBA" id="ARBA00022478"/>
    </source>
</evidence>
<dbReference type="GO" id="GO:0003899">
    <property type="term" value="F:DNA-directed RNA polymerase activity"/>
    <property type="evidence" value="ECO:0007669"/>
    <property type="project" value="InterPro"/>
</dbReference>
<dbReference type="InterPro" id="IPR008193">
    <property type="entry name" value="RNA_pol_Rpb11_13-16kDa_CS"/>
</dbReference>
<dbReference type="Pfam" id="PF13656">
    <property type="entry name" value="RNA_pol_L_2"/>
    <property type="match status" value="1"/>
</dbReference>
<evidence type="ECO:0000313" key="8">
    <source>
        <dbReference type="Proteomes" id="UP000247409"/>
    </source>
</evidence>
<dbReference type="GO" id="GO:0005665">
    <property type="term" value="C:RNA polymerase II, core complex"/>
    <property type="evidence" value="ECO:0007669"/>
    <property type="project" value="InterPro"/>
</dbReference>
<dbReference type="InterPro" id="IPR036603">
    <property type="entry name" value="RBP11-like"/>
</dbReference>
<gene>
    <name evidence="7" type="ORF">BWQ96_07464</name>
</gene>
<evidence type="ECO:0000259" key="6">
    <source>
        <dbReference type="Pfam" id="PF13656"/>
    </source>
</evidence>
<proteinExistence type="inferred from homology"/>
<keyword evidence="3" id="KW-0804">Transcription</keyword>
<sequence>MTNAPENYEAWVLPDGVEKVSYVPDTKIENCGVFRLEREDHTLANLLRMQLIRDPDVLFVGYKHPHPLDHHIELRVQTSTNTRAGKYMPPEAVRVALMDLSAEISRLAELARRSRPS</sequence>
<dbReference type="AlphaFoldDB" id="A0A2V3IL77"/>
<comment type="similarity">
    <text evidence="5">Belongs to the archaeal Rpo11/eukaryotic RPB11/RPC19 RNA polymerase subunit family.</text>
</comment>
<keyword evidence="4" id="KW-0539">Nucleus</keyword>
<dbReference type="GO" id="GO:0046983">
    <property type="term" value="F:protein dimerization activity"/>
    <property type="evidence" value="ECO:0007669"/>
    <property type="project" value="InterPro"/>
</dbReference>
<reference evidence="7 8" key="1">
    <citation type="journal article" date="2018" name="Mol. Biol. Evol.">
        <title>Analysis of the draft genome of the red seaweed Gracilariopsis chorda provides insights into genome size evolution in Rhodophyta.</title>
        <authorList>
            <person name="Lee J."/>
            <person name="Yang E.C."/>
            <person name="Graf L."/>
            <person name="Yang J.H."/>
            <person name="Qiu H."/>
            <person name="Zel Zion U."/>
            <person name="Chan C.X."/>
            <person name="Stephens T.G."/>
            <person name="Weber A.P.M."/>
            <person name="Boo G.H."/>
            <person name="Boo S.M."/>
            <person name="Kim K.M."/>
            <person name="Shin Y."/>
            <person name="Jung M."/>
            <person name="Lee S.J."/>
            <person name="Yim H.S."/>
            <person name="Lee J.H."/>
            <person name="Bhattacharya D."/>
            <person name="Yoon H.S."/>
        </authorList>
    </citation>
    <scope>NUCLEOTIDE SEQUENCE [LARGE SCALE GENOMIC DNA]</scope>
    <source>
        <strain evidence="7 8">SKKU-2015</strain>
        <tissue evidence="7">Whole body</tissue>
    </source>
</reference>
<dbReference type="GO" id="GO:0006366">
    <property type="term" value="P:transcription by RNA polymerase II"/>
    <property type="evidence" value="ECO:0007669"/>
    <property type="project" value="InterPro"/>
</dbReference>
<dbReference type="PROSITE" id="PS01154">
    <property type="entry name" value="RNA_POL_L_13KD"/>
    <property type="match status" value="1"/>
</dbReference>
<protein>
    <submittedName>
        <fullName evidence="7">DNA-directed RNA polymerase II subunit rpb11</fullName>
    </submittedName>
</protein>
<evidence type="ECO:0000256" key="5">
    <source>
        <dbReference type="ARBA" id="ARBA00025751"/>
    </source>
</evidence>
<dbReference type="GO" id="GO:0003677">
    <property type="term" value="F:DNA binding"/>
    <property type="evidence" value="ECO:0007669"/>
    <property type="project" value="InterPro"/>
</dbReference>
<dbReference type="Proteomes" id="UP000247409">
    <property type="component" value="Unassembled WGS sequence"/>
</dbReference>
<name>A0A2V3IL77_9FLOR</name>
<evidence type="ECO:0000313" key="7">
    <source>
        <dbReference type="EMBL" id="PXF42813.1"/>
    </source>
</evidence>
<keyword evidence="8" id="KW-1185">Reference proteome</keyword>
<dbReference type="HAMAP" id="MF_00261">
    <property type="entry name" value="RNApol_arch_Rpo11"/>
    <property type="match status" value="1"/>
</dbReference>
<comment type="subcellular location">
    <subcellularLocation>
        <location evidence="1">Nucleus</location>
    </subcellularLocation>
</comment>
<feature type="domain" description="DNA-directed RNA polymerase RBP11-like dimerisation" evidence="6">
    <location>
        <begin position="33"/>
        <end position="108"/>
    </location>
</feature>
<dbReference type="InterPro" id="IPR009025">
    <property type="entry name" value="RBP11-like_dimer"/>
</dbReference>
<keyword evidence="2 7" id="KW-0240">DNA-directed RNA polymerase</keyword>
<dbReference type="STRING" id="448386.A0A2V3IL77"/>
<comment type="caution">
    <text evidence="7">The sequence shown here is derived from an EMBL/GenBank/DDBJ whole genome shotgun (WGS) entry which is preliminary data.</text>
</comment>
<evidence type="ECO:0000256" key="3">
    <source>
        <dbReference type="ARBA" id="ARBA00023163"/>
    </source>
</evidence>
<accession>A0A2V3IL77</accession>